<accession>A0A150Q4N1</accession>
<proteinExistence type="predicted"/>
<dbReference type="RefSeq" id="WP_061612598.1">
    <property type="nucleotide sequence ID" value="NZ_JEMA01001085.1"/>
</dbReference>
<evidence type="ECO:0000256" key="1">
    <source>
        <dbReference type="SAM" id="SignalP"/>
    </source>
</evidence>
<name>A0A150Q4N1_SORCE</name>
<dbReference type="OrthoDB" id="5495071at2"/>
<feature type="signal peptide" evidence="1">
    <location>
        <begin position="1"/>
        <end position="24"/>
    </location>
</feature>
<evidence type="ECO:0000313" key="3">
    <source>
        <dbReference type="Proteomes" id="UP000075260"/>
    </source>
</evidence>
<evidence type="ECO:0000313" key="2">
    <source>
        <dbReference type="EMBL" id="KYF62558.1"/>
    </source>
</evidence>
<evidence type="ECO:0008006" key="4">
    <source>
        <dbReference type="Google" id="ProtNLM"/>
    </source>
</evidence>
<keyword evidence="1" id="KW-0732">Signal</keyword>
<sequence length="292" mass="30726">MARSLRTSSALPAAVVMTAAPLLAACGGGNGDAPWIPLADERGGGARIAELVGEAGWLDPDDEDSDRCAVPPDRRAHVTGATLVAIDRFDETGEGAHGNYYVQDLADEPVAYSGITVFQPAFSPPDLRLVPGDVVDLSGMLTEFLGPSSGRFGDCRTLPEIGGTMSFRFEDRPPRPIRVPLDDLKRYASARRYIGMLVRVEGIKIARDPSSSGGRYTASINVGAGVPAADVPSLSNELYDLEAEGPPLAAGATFRSVTGVLTYFYGFKIAPRCPADFQAEGAPLPVDDACAP</sequence>
<organism evidence="2 3">
    <name type="scientific">Sorangium cellulosum</name>
    <name type="common">Polyangium cellulosum</name>
    <dbReference type="NCBI Taxonomy" id="56"/>
    <lineage>
        <taxon>Bacteria</taxon>
        <taxon>Pseudomonadati</taxon>
        <taxon>Myxococcota</taxon>
        <taxon>Polyangia</taxon>
        <taxon>Polyangiales</taxon>
        <taxon>Polyangiaceae</taxon>
        <taxon>Sorangium</taxon>
    </lineage>
</organism>
<gene>
    <name evidence="2" type="ORF">BE15_15990</name>
</gene>
<reference evidence="2 3" key="1">
    <citation type="submission" date="2014-02" db="EMBL/GenBank/DDBJ databases">
        <title>The small core and large imbalanced accessory genome model reveals a collaborative survival strategy of Sorangium cellulosum strains in nature.</title>
        <authorList>
            <person name="Han K."/>
            <person name="Peng R."/>
            <person name="Blom J."/>
            <person name="Li Y.-Z."/>
        </authorList>
    </citation>
    <scope>NUCLEOTIDE SEQUENCE [LARGE SCALE GENOMIC DNA]</scope>
    <source>
        <strain evidence="2 3">So0008-312</strain>
    </source>
</reference>
<dbReference type="PROSITE" id="PS51257">
    <property type="entry name" value="PROKAR_LIPOPROTEIN"/>
    <property type="match status" value="1"/>
</dbReference>
<feature type="chain" id="PRO_5007566502" description="Secreted protein" evidence="1">
    <location>
        <begin position="25"/>
        <end position="292"/>
    </location>
</feature>
<dbReference type="Proteomes" id="UP000075260">
    <property type="component" value="Unassembled WGS sequence"/>
</dbReference>
<dbReference type="EMBL" id="JEMA01001085">
    <property type="protein sequence ID" value="KYF62558.1"/>
    <property type="molecule type" value="Genomic_DNA"/>
</dbReference>
<dbReference type="AlphaFoldDB" id="A0A150Q4N1"/>
<comment type="caution">
    <text evidence="2">The sequence shown here is derived from an EMBL/GenBank/DDBJ whole genome shotgun (WGS) entry which is preliminary data.</text>
</comment>
<protein>
    <recommendedName>
        <fullName evidence="4">Secreted protein</fullName>
    </recommendedName>
</protein>